<evidence type="ECO:0000313" key="4">
    <source>
        <dbReference type="EMBL" id="TPX44991.1"/>
    </source>
</evidence>
<dbReference type="SMART" id="SM00212">
    <property type="entry name" value="UBCc"/>
    <property type="match status" value="1"/>
</dbReference>
<dbReference type="CDD" id="cd23814">
    <property type="entry name" value="UEV_AKTIP"/>
    <property type="match status" value="1"/>
</dbReference>
<evidence type="ECO:0000256" key="2">
    <source>
        <dbReference type="SAM" id="MobiDB-lite"/>
    </source>
</evidence>
<protein>
    <recommendedName>
        <fullName evidence="3">UBC core domain-containing protein</fullName>
    </recommendedName>
</protein>
<dbReference type="VEuPathDB" id="FungiDB:SeMB42_g03427"/>
<dbReference type="InterPro" id="IPR016135">
    <property type="entry name" value="UBQ-conjugating_enzyme/RWD"/>
</dbReference>
<dbReference type="Proteomes" id="UP000320475">
    <property type="component" value="Unassembled WGS sequence"/>
</dbReference>
<dbReference type="Gene3D" id="3.10.110.10">
    <property type="entry name" value="Ubiquitin Conjugating Enzyme"/>
    <property type="match status" value="1"/>
</dbReference>
<keyword evidence="1" id="KW-0833">Ubl conjugation pathway</keyword>
<dbReference type="InterPro" id="IPR050113">
    <property type="entry name" value="Ub_conjugating_enzyme"/>
</dbReference>
<sequence>MTARTLSAQETGSPAATPNNDTQKCVTNAAFYQKYFKRYELLIEFKNLQNHGPSGIYVMPNPSNIHEWYGVLFLHRGFYAAGVFKFLLKIPLEYPQVAPTVTFLTDVFHPLITPDGSMHLGQLATSWRPRTDSVVHVLKYVKESFKEVVLASLEDQSVPNKDSLHMFKHERPLFAKLAAQCATLSTTDSILYDSHTPSNPIRFSPIRDEQIDEFLHYMNESMTDYC</sequence>
<keyword evidence="6" id="KW-1185">Reference proteome</keyword>
<name>A0A507D104_9FUNG</name>
<evidence type="ECO:0000313" key="5">
    <source>
        <dbReference type="EMBL" id="TPX47171.1"/>
    </source>
</evidence>
<dbReference type="Pfam" id="PF00179">
    <property type="entry name" value="UQ_con"/>
    <property type="match status" value="1"/>
</dbReference>
<dbReference type="PROSITE" id="PS50127">
    <property type="entry name" value="UBC_2"/>
    <property type="match status" value="1"/>
</dbReference>
<feature type="domain" description="UBC core" evidence="3">
    <location>
        <begin position="36"/>
        <end position="187"/>
    </location>
</feature>
<dbReference type="AlphaFoldDB" id="A0A507D104"/>
<gene>
    <name evidence="4" type="ORF">SeLEV6574_g04151</name>
    <name evidence="5" type="ORF">SeMB42_g03427</name>
</gene>
<evidence type="ECO:0000256" key="1">
    <source>
        <dbReference type="ARBA" id="ARBA00022786"/>
    </source>
</evidence>
<accession>A0A507D104</accession>
<reference evidence="6 7" key="1">
    <citation type="journal article" date="2019" name="Sci. Rep.">
        <title>Comparative genomics of chytrid fungi reveal insights into the obligate biotrophic and pathogenic lifestyle of Synchytrium endobioticum.</title>
        <authorList>
            <person name="van de Vossenberg B.T.L.H."/>
            <person name="Warris S."/>
            <person name="Nguyen H.D.T."/>
            <person name="van Gent-Pelzer M.P.E."/>
            <person name="Joly D.L."/>
            <person name="van de Geest H.C."/>
            <person name="Bonants P.J.M."/>
            <person name="Smith D.S."/>
            <person name="Levesque C.A."/>
            <person name="van der Lee T.A.J."/>
        </authorList>
    </citation>
    <scope>NUCLEOTIDE SEQUENCE [LARGE SCALE GENOMIC DNA]</scope>
    <source>
        <strain evidence="4 7">LEV6574</strain>
        <strain evidence="5 6">MB42</strain>
    </source>
</reference>
<dbReference type="PANTHER" id="PTHR24067">
    <property type="entry name" value="UBIQUITIN-CONJUGATING ENZYME E2"/>
    <property type="match status" value="1"/>
</dbReference>
<dbReference type="Proteomes" id="UP000317494">
    <property type="component" value="Unassembled WGS sequence"/>
</dbReference>
<dbReference type="OrthoDB" id="5596422at2759"/>
<dbReference type="EMBL" id="QEAM01000159">
    <property type="protein sequence ID" value="TPX44991.1"/>
    <property type="molecule type" value="Genomic_DNA"/>
</dbReference>
<evidence type="ECO:0000313" key="7">
    <source>
        <dbReference type="Proteomes" id="UP000320475"/>
    </source>
</evidence>
<feature type="region of interest" description="Disordered" evidence="2">
    <location>
        <begin position="1"/>
        <end position="20"/>
    </location>
</feature>
<comment type="caution">
    <text evidence="4">The sequence shown here is derived from an EMBL/GenBank/DDBJ whole genome shotgun (WGS) entry which is preliminary data.</text>
</comment>
<dbReference type="SUPFAM" id="SSF54495">
    <property type="entry name" value="UBC-like"/>
    <property type="match status" value="1"/>
</dbReference>
<dbReference type="InterPro" id="IPR000608">
    <property type="entry name" value="UBC"/>
</dbReference>
<organism evidence="4 7">
    <name type="scientific">Synchytrium endobioticum</name>
    <dbReference type="NCBI Taxonomy" id="286115"/>
    <lineage>
        <taxon>Eukaryota</taxon>
        <taxon>Fungi</taxon>
        <taxon>Fungi incertae sedis</taxon>
        <taxon>Chytridiomycota</taxon>
        <taxon>Chytridiomycota incertae sedis</taxon>
        <taxon>Chytridiomycetes</taxon>
        <taxon>Synchytriales</taxon>
        <taxon>Synchytriaceae</taxon>
        <taxon>Synchytrium</taxon>
    </lineage>
</organism>
<evidence type="ECO:0000259" key="3">
    <source>
        <dbReference type="PROSITE" id="PS50127"/>
    </source>
</evidence>
<evidence type="ECO:0000313" key="6">
    <source>
        <dbReference type="Proteomes" id="UP000317494"/>
    </source>
</evidence>
<dbReference type="STRING" id="286115.A0A507D104"/>
<dbReference type="EMBL" id="QEAN01000121">
    <property type="protein sequence ID" value="TPX47171.1"/>
    <property type="molecule type" value="Genomic_DNA"/>
</dbReference>
<proteinExistence type="predicted"/>